<dbReference type="GO" id="GO:0005634">
    <property type="term" value="C:nucleus"/>
    <property type="evidence" value="ECO:0007669"/>
    <property type="project" value="TreeGrafter"/>
</dbReference>
<name>A0A9W8E4B6_9FUNG</name>
<dbReference type="PANTHER" id="PTHR32226:SF2">
    <property type="entry name" value="TELO2-INTERACTING PROTEIN 2"/>
    <property type="match status" value="1"/>
</dbReference>
<evidence type="ECO:0000313" key="2">
    <source>
        <dbReference type="EMBL" id="KAJ1968752.1"/>
    </source>
</evidence>
<dbReference type="AlphaFoldDB" id="A0A9W8E4B6"/>
<sequence>MLDKEWTSCTLPASFAGYFDHASEELPEAEYTSFRQLCEQRLTLLITTLEEQYDESRSTTTAFPQEATVGWLASLIPLASPPGPVVYPWHTPSLQSLAQRALCLLAIASNPVDIRPETTVTPPTQTPVLCDSTSQDTVSRTLAKHFADNLVRHHVIPYFTQATPRWETSRPHAGKPKQRTQEERRIQFHLDQPWKKKHPGTVLILAWCAKHYPVPWTQGQMMQFVPATLTLLDDYDCYYKWWGVAIGRDLLANDQQGYTAHLKSSGLTLAFYNALTQCLIYRADEALARELLVMVYQELPQWISYMHTPRSEKWYQSMEQVVYDGILKNFLYHGERVGLLPLLFEHVAVYARALGLSTVAYLKPLLAECCKRLQDIIMGSPDLLLVHLGAAQAMRVLIQTCRPRIAYYDEMITHAFEASWAQLSDPINATLSELPQLRALLLSIVDELQKGHPVEISESTTVTTQDGFRPLG</sequence>
<dbReference type="OrthoDB" id="6417021at2759"/>
<dbReference type="GO" id="GO:0005829">
    <property type="term" value="C:cytosol"/>
    <property type="evidence" value="ECO:0007669"/>
    <property type="project" value="TreeGrafter"/>
</dbReference>
<dbReference type="Proteomes" id="UP001150925">
    <property type="component" value="Unassembled WGS sequence"/>
</dbReference>
<comment type="caution">
    <text evidence="2">The sequence shown here is derived from an EMBL/GenBank/DDBJ whole genome shotgun (WGS) entry which is preliminary data.</text>
</comment>
<evidence type="ECO:0000256" key="1">
    <source>
        <dbReference type="ARBA" id="ARBA00034736"/>
    </source>
</evidence>
<evidence type="ECO:0000313" key="3">
    <source>
        <dbReference type="Proteomes" id="UP001150925"/>
    </source>
</evidence>
<organism evidence="2 3">
    <name type="scientific">Dispira parvispora</name>
    <dbReference type="NCBI Taxonomy" id="1520584"/>
    <lineage>
        <taxon>Eukaryota</taxon>
        <taxon>Fungi</taxon>
        <taxon>Fungi incertae sedis</taxon>
        <taxon>Zoopagomycota</taxon>
        <taxon>Kickxellomycotina</taxon>
        <taxon>Dimargaritomycetes</taxon>
        <taxon>Dimargaritales</taxon>
        <taxon>Dimargaritaceae</taxon>
        <taxon>Dispira</taxon>
    </lineage>
</organism>
<protein>
    <submittedName>
        <fullName evidence="2">Uncharacterized protein</fullName>
    </submittedName>
</protein>
<dbReference type="Pfam" id="PF10521">
    <property type="entry name" value="Tti2"/>
    <property type="match status" value="1"/>
</dbReference>
<dbReference type="InterPro" id="IPR018870">
    <property type="entry name" value="Tti2"/>
</dbReference>
<dbReference type="PANTHER" id="PTHR32226">
    <property type="entry name" value="TELO2-INTERACTING PROTEIN 2"/>
    <property type="match status" value="1"/>
</dbReference>
<keyword evidence="3" id="KW-1185">Reference proteome</keyword>
<accession>A0A9W8E4B6</accession>
<dbReference type="GO" id="GO:0110078">
    <property type="term" value="C:TTT Hsp90 cochaperone complex"/>
    <property type="evidence" value="ECO:0007669"/>
    <property type="project" value="InterPro"/>
</dbReference>
<dbReference type="EMBL" id="JANBPY010000140">
    <property type="protein sequence ID" value="KAJ1968752.1"/>
    <property type="molecule type" value="Genomic_DNA"/>
</dbReference>
<proteinExistence type="inferred from homology"/>
<comment type="similarity">
    <text evidence="1">Belongs to the TTI2 family.</text>
</comment>
<gene>
    <name evidence="2" type="ORF">IWQ62_001049</name>
</gene>
<reference evidence="2" key="1">
    <citation type="submission" date="2022-07" db="EMBL/GenBank/DDBJ databases">
        <title>Phylogenomic reconstructions and comparative analyses of Kickxellomycotina fungi.</title>
        <authorList>
            <person name="Reynolds N.K."/>
            <person name="Stajich J.E."/>
            <person name="Barry K."/>
            <person name="Grigoriev I.V."/>
            <person name="Crous P."/>
            <person name="Smith M.E."/>
        </authorList>
    </citation>
    <scope>NUCLEOTIDE SEQUENCE</scope>
    <source>
        <strain evidence="2">RSA 1196</strain>
    </source>
</reference>